<name>A0ABS1LY69_9NOCA</name>
<dbReference type="RefSeq" id="WP_201942000.1">
    <property type="nucleotide sequence ID" value="NZ_JAERRJ010000001.1"/>
</dbReference>
<dbReference type="Proteomes" id="UP000602198">
    <property type="component" value="Unassembled WGS sequence"/>
</dbReference>
<keyword evidence="2" id="KW-1185">Reference proteome</keyword>
<sequence length="224" mass="25351">MNLSNLAKRRKLYLSDVPGEDIPVLPKPEASTYEWAAANPGRWEYFVDPTVDESKLGKANVIGGWRAGEAGDIAETWLNPEFVPTRAYSKRDITTGFELTIWRLDYGFANLGQFMDSFLRSELIIVLPEDDPTGARGWPLKHVPTSTAVVVYTSAGHLPPDTNPWLRRTVSGREVLEQVCAQGWDLLINLYTRDGYELRSEHLADWWEQYREAQRTGDAPPDKA</sequence>
<gene>
    <name evidence="1" type="ORF">JK358_00485</name>
</gene>
<proteinExistence type="predicted"/>
<accession>A0ABS1LY69</accession>
<evidence type="ECO:0000313" key="1">
    <source>
        <dbReference type="EMBL" id="MBL1072865.1"/>
    </source>
</evidence>
<evidence type="ECO:0000313" key="2">
    <source>
        <dbReference type="Proteomes" id="UP000602198"/>
    </source>
</evidence>
<dbReference type="EMBL" id="JAERRJ010000001">
    <property type="protein sequence ID" value="MBL1072865.1"/>
    <property type="molecule type" value="Genomic_DNA"/>
</dbReference>
<protein>
    <submittedName>
        <fullName evidence="1">Uncharacterized protein</fullName>
    </submittedName>
</protein>
<organism evidence="1 2">
    <name type="scientific">Nocardia acididurans</name>
    <dbReference type="NCBI Taxonomy" id="2802282"/>
    <lineage>
        <taxon>Bacteria</taxon>
        <taxon>Bacillati</taxon>
        <taxon>Actinomycetota</taxon>
        <taxon>Actinomycetes</taxon>
        <taxon>Mycobacteriales</taxon>
        <taxon>Nocardiaceae</taxon>
        <taxon>Nocardia</taxon>
    </lineage>
</organism>
<reference evidence="1 2" key="1">
    <citation type="submission" date="2021-01" db="EMBL/GenBank/DDBJ databases">
        <title>WGS of actinomycetes isolated from Thailand.</title>
        <authorList>
            <person name="Thawai C."/>
        </authorList>
    </citation>
    <scope>NUCLEOTIDE SEQUENCE [LARGE SCALE GENOMIC DNA]</scope>
    <source>
        <strain evidence="1 2">LPG 2</strain>
    </source>
</reference>
<comment type="caution">
    <text evidence="1">The sequence shown here is derived from an EMBL/GenBank/DDBJ whole genome shotgun (WGS) entry which is preliminary data.</text>
</comment>